<organism evidence="2">
    <name type="scientific">freshwater metagenome</name>
    <dbReference type="NCBI Taxonomy" id="449393"/>
    <lineage>
        <taxon>unclassified sequences</taxon>
        <taxon>metagenomes</taxon>
        <taxon>ecological metagenomes</taxon>
    </lineage>
</organism>
<evidence type="ECO:0000313" key="1">
    <source>
        <dbReference type="EMBL" id="CAB4748626.1"/>
    </source>
</evidence>
<dbReference type="EMBL" id="CAFBPE010000012">
    <property type="protein sequence ID" value="CAB5001257.1"/>
    <property type="molecule type" value="Genomic_DNA"/>
</dbReference>
<reference evidence="2" key="1">
    <citation type="submission" date="2020-05" db="EMBL/GenBank/DDBJ databases">
        <authorList>
            <person name="Chiriac C."/>
            <person name="Salcher M."/>
            <person name="Ghai R."/>
            <person name="Kavagutti S V."/>
        </authorList>
    </citation>
    <scope>NUCLEOTIDE SEQUENCE</scope>
</reference>
<protein>
    <submittedName>
        <fullName evidence="2">Unannotated protein</fullName>
    </submittedName>
</protein>
<proteinExistence type="predicted"/>
<dbReference type="AlphaFoldDB" id="A0A6J7P7F7"/>
<sequence length="90" mass="10198">MSKEPNFPDNQGEDENELIRSEFESIVEGLSLDESSPTTYLDELDSFDRADRFIAPAPPAQSLRATFLNAKDAIVRWFNRGHHDDDGSRV</sequence>
<evidence type="ECO:0000313" key="2">
    <source>
        <dbReference type="EMBL" id="CAB5001257.1"/>
    </source>
</evidence>
<accession>A0A6J7P7F7</accession>
<gene>
    <name evidence="1" type="ORF">UFOPK2837_00457</name>
    <name evidence="2" type="ORF">UFOPK4065_00292</name>
    <name evidence="3" type="ORF">UFOPK4319_00542</name>
</gene>
<evidence type="ECO:0000313" key="3">
    <source>
        <dbReference type="EMBL" id="CAB5056336.1"/>
    </source>
</evidence>
<name>A0A6J7P7F7_9ZZZZ</name>
<dbReference type="EMBL" id="CAEZZF010000024">
    <property type="protein sequence ID" value="CAB4748626.1"/>
    <property type="molecule type" value="Genomic_DNA"/>
</dbReference>
<dbReference type="EMBL" id="CAFBQN010000027">
    <property type="protein sequence ID" value="CAB5056336.1"/>
    <property type="molecule type" value="Genomic_DNA"/>
</dbReference>